<dbReference type="RefSeq" id="WP_005467162.1">
    <property type="nucleotide sequence ID" value="NZ_CM001485.1"/>
</dbReference>
<keyword evidence="2" id="KW-1185">Reference proteome</keyword>
<dbReference type="Proteomes" id="UP000005087">
    <property type="component" value="Plasmid pSACGL01"/>
</dbReference>
<gene>
    <name evidence="1" type="ORF">SacglDRAFT_00030</name>
</gene>
<sequence>MTSYFAVTVDTSAYLGDTLPNAGGNSTVLTPTLGVSLDPRVLPSPWNRRDSRCYHLGRLLDGTYARVVRVSPIGEVRPHRGWEDGTVITERTLLEAEGGWRLEQFEPADGLLGPCANYIVAALNRLHELTDRELGDQYLDELRALSHFDWVHAERACLEALRHRGADPVWLRCDALDGQPIHALAARDLIGTVPGWDQDAYDLLSTPYRRCVGQPLHPDDEPVHVLAA</sequence>
<dbReference type="OrthoDB" id="5194280at2"/>
<proteinExistence type="predicted"/>
<keyword evidence="1" id="KW-0614">Plasmid</keyword>
<dbReference type="HOGENOM" id="CLU_1214099_0_0_11"/>
<geneLocation type="plasmid" evidence="1 2">
    <name>pSACGL01</name>
</geneLocation>
<reference evidence="2" key="2">
    <citation type="submission" date="2012-01" db="EMBL/GenBank/DDBJ databases">
        <title>Noncontiguous Finished sequence of chromosome of Saccharomonospora glauca K62.</title>
        <authorList>
            <consortium name="US DOE Joint Genome Institute"/>
            <person name="Lucas S."/>
            <person name="Han J."/>
            <person name="Lapidus A."/>
            <person name="Cheng J.-F."/>
            <person name="Goodwin L."/>
            <person name="Pitluck S."/>
            <person name="Peters L."/>
            <person name="Mikhailova N."/>
            <person name="Held B."/>
            <person name="Detter J.C."/>
            <person name="Han C."/>
            <person name="Tapia R."/>
            <person name="Land M."/>
            <person name="Hauser L."/>
            <person name="Kyrpides N."/>
            <person name="Ivanova N."/>
            <person name="Pagani I."/>
            <person name="Brambilla E.-M."/>
            <person name="Klenk H.-P."/>
            <person name="Woyke T."/>
        </authorList>
    </citation>
    <scope>NUCLEOTIDE SEQUENCE [LARGE SCALE GENOMIC DNA]</scope>
    <source>
        <strain evidence="2">K62</strain>
        <plasmid evidence="2">pSACGL01</plasmid>
    </source>
</reference>
<dbReference type="EMBL" id="CM001485">
    <property type="protein sequence ID" value="EIF01244.1"/>
    <property type="molecule type" value="Genomic_DNA"/>
</dbReference>
<name>I1D8G9_9PSEU</name>
<accession>I1D8G9</accession>
<evidence type="ECO:0000313" key="1">
    <source>
        <dbReference type="EMBL" id="EIF01244.1"/>
    </source>
</evidence>
<organism evidence="1 2">
    <name type="scientific">Saccharomonospora glauca K62</name>
    <dbReference type="NCBI Taxonomy" id="928724"/>
    <lineage>
        <taxon>Bacteria</taxon>
        <taxon>Bacillati</taxon>
        <taxon>Actinomycetota</taxon>
        <taxon>Actinomycetes</taxon>
        <taxon>Pseudonocardiales</taxon>
        <taxon>Pseudonocardiaceae</taxon>
        <taxon>Saccharomonospora</taxon>
    </lineage>
</organism>
<protein>
    <submittedName>
        <fullName evidence="1">Uncharacterized protein</fullName>
    </submittedName>
</protein>
<reference evidence="1 2" key="1">
    <citation type="submission" date="2011-09" db="EMBL/GenBank/DDBJ databases">
        <authorList>
            <consortium name="US DOE Joint Genome Institute (JGI-PGF)"/>
            <person name="Lucas S."/>
            <person name="Han J."/>
            <person name="Lapidus A."/>
            <person name="Cheng J.-F."/>
            <person name="Goodwin L."/>
            <person name="Pitluck S."/>
            <person name="Peters L."/>
            <person name="Land M.L."/>
            <person name="Hauser L."/>
            <person name="Brambilla E."/>
            <person name="Klenk H.-P."/>
            <person name="Woyke T.J."/>
        </authorList>
    </citation>
    <scope>NUCLEOTIDE SEQUENCE [LARGE SCALE GENOMIC DNA]</scope>
    <source>
        <strain evidence="1 2">K62</strain>
        <plasmid evidence="1 2">pSACGL01</plasmid>
    </source>
</reference>
<evidence type="ECO:0000313" key="2">
    <source>
        <dbReference type="Proteomes" id="UP000005087"/>
    </source>
</evidence>
<dbReference type="AlphaFoldDB" id="I1D8G9"/>